<proteinExistence type="inferred from homology"/>
<evidence type="ECO:0000256" key="9">
    <source>
        <dbReference type="ARBA" id="ARBA00023306"/>
    </source>
</evidence>
<name>A0A4R1PW34_9FIRM</name>
<dbReference type="InterPro" id="IPR027417">
    <property type="entry name" value="P-loop_NTPase"/>
</dbReference>
<dbReference type="Proteomes" id="UP000295063">
    <property type="component" value="Unassembled WGS sequence"/>
</dbReference>
<evidence type="ECO:0000256" key="10">
    <source>
        <dbReference type="HAMAP-Rule" id="MF_00321"/>
    </source>
</evidence>
<evidence type="ECO:0000256" key="2">
    <source>
        <dbReference type="ARBA" id="ARBA00009638"/>
    </source>
</evidence>
<comment type="cofactor">
    <cofactor evidence="1">
        <name>Mg(2+)</name>
        <dbReference type="ChEBI" id="CHEBI:18420"/>
    </cofactor>
</comment>
<keyword evidence="6" id="KW-0460">Magnesium</keyword>
<keyword evidence="9 10" id="KW-0131">Cell cycle</keyword>
<evidence type="ECO:0000313" key="13">
    <source>
        <dbReference type="Proteomes" id="UP000295063"/>
    </source>
</evidence>
<keyword evidence="8 10" id="KW-0717">Septation</keyword>
<keyword evidence="13" id="KW-1185">Reference proteome</keyword>
<keyword evidence="7 10" id="KW-0342">GTP-binding</keyword>
<dbReference type="RefSeq" id="WP_376746769.1">
    <property type="nucleotide sequence ID" value="NZ_DAIMLW010000342.1"/>
</dbReference>
<dbReference type="PROSITE" id="PS51706">
    <property type="entry name" value="G_ENGB"/>
    <property type="match status" value="1"/>
</dbReference>
<protein>
    <recommendedName>
        <fullName evidence="10">Probable GTP-binding protein EngB</fullName>
    </recommendedName>
</protein>
<comment type="function">
    <text evidence="10">Necessary for normal cell division and for the maintenance of normal septation.</text>
</comment>
<evidence type="ECO:0000256" key="1">
    <source>
        <dbReference type="ARBA" id="ARBA00001946"/>
    </source>
</evidence>
<sequence>MMTGTDIAKLHILNAKYLASAVRPDQYPPGEVVEVAFIGRSNVGKSSLINSLCRHRGLALVSGRPGKTQTVNFFSVNAKLEEEQRIEWFLVDLPGYGYAKTAKSNKLQWSKFISQYIMESPRLRLVCQLIDIRHDPMESDKDAYQWLSQGPAPVQLIATKADKLNRSQIKKNTDTIARQLGAQGRVIPYSALKGDGRDELLDTISRILLK</sequence>
<accession>A0A4R1PW34</accession>
<dbReference type="GO" id="GO:0000917">
    <property type="term" value="P:division septum assembly"/>
    <property type="evidence" value="ECO:0007669"/>
    <property type="project" value="UniProtKB-KW"/>
</dbReference>
<feature type="domain" description="EngB-type G" evidence="11">
    <location>
        <begin position="31"/>
        <end position="210"/>
    </location>
</feature>
<evidence type="ECO:0000259" key="11">
    <source>
        <dbReference type="PROSITE" id="PS51706"/>
    </source>
</evidence>
<dbReference type="InterPro" id="IPR030393">
    <property type="entry name" value="G_ENGB_dom"/>
</dbReference>
<dbReference type="GO" id="GO:0005525">
    <property type="term" value="F:GTP binding"/>
    <property type="evidence" value="ECO:0007669"/>
    <property type="project" value="UniProtKB-UniRule"/>
</dbReference>
<dbReference type="HAMAP" id="MF_00321">
    <property type="entry name" value="GTPase_EngB"/>
    <property type="match status" value="1"/>
</dbReference>
<evidence type="ECO:0000256" key="4">
    <source>
        <dbReference type="ARBA" id="ARBA00022723"/>
    </source>
</evidence>
<evidence type="ECO:0000256" key="8">
    <source>
        <dbReference type="ARBA" id="ARBA00023210"/>
    </source>
</evidence>
<dbReference type="GO" id="GO:0046872">
    <property type="term" value="F:metal ion binding"/>
    <property type="evidence" value="ECO:0007669"/>
    <property type="project" value="UniProtKB-KW"/>
</dbReference>
<comment type="similarity">
    <text evidence="2 10">Belongs to the TRAFAC class TrmE-Era-EngA-EngB-Septin-like GTPase superfamily. EngB GTPase family.</text>
</comment>
<evidence type="ECO:0000256" key="6">
    <source>
        <dbReference type="ARBA" id="ARBA00022842"/>
    </source>
</evidence>
<dbReference type="Gene3D" id="3.40.50.300">
    <property type="entry name" value="P-loop containing nucleotide triphosphate hydrolases"/>
    <property type="match status" value="1"/>
</dbReference>
<dbReference type="PANTHER" id="PTHR11649:SF13">
    <property type="entry name" value="ENGB-TYPE G DOMAIN-CONTAINING PROTEIN"/>
    <property type="match status" value="1"/>
</dbReference>
<organism evidence="12 13">
    <name type="scientific">Anaerospora hongkongensis</name>
    <dbReference type="NCBI Taxonomy" id="244830"/>
    <lineage>
        <taxon>Bacteria</taxon>
        <taxon>Bacillati</taxon>
        <taxon>Bacillota</taxon>
        <taxon>Negativicutes</taxon>
        <taxon>Selenomonadales</taxon>
        <taxon>Sporomusaceae</taxon>
        <taxon>Anaerospora</taxon>
    </lineage>
</organism>
<dbReference type="InterPro" id="IPR019987">
    <property type="entry name" value="GTP-bd_ribosome_bio_YsxC"/>
</dbReference>
<dbReference type="EMBL" id="SLUI01000008">
    <property type="protein sequence ID" value="TCL36536.1"/>
    <property type="molecule type" value="Genomic_DNA"/>
</dbReference>
<evidence type="ECO:0000256" key="3">
    <source>
        <dbReference type="ARBA" id="ARBA00022618"/>
    </source>
</evidence>
<dbReference type="NCBIfam" id="TIGR03598">
    <property type="entry name" value="GTPase_YsxC"/>
    <property type="match status" value="1"/>
</dbReference>
<gene>
    <name evidence="10" type="primary">engB</name>
    <name evidence="12" type="ORF">EV210_108177</name>
</gene>
<comment type="caution">
    <text evidence="12">The sequence shown here is derived from an EMBL/GenBank/DDBJ whole genome shotgun (WGS) entry which is preliminary data.</text>
</comment>
<keyword evidence="4" id="KW-0479">Metal-binding</keyword>
<keyword evidence="5 10" id="KW-0547">Nucleotide-binding</keyword>
<dbReference type="AlphaFoldDB" id="A0A4R1PW34"/>
<dbReference type="Pfam" id="PF01926">
    <property type="entry name" value="MMR_HSR1"/>
    <property type="match status" value="1"/>
</dbReference>
<dbReference type="PANTHER" id="PTHR11649">
    <property type="entry name" value="MSS1/TRME-RELATED GTP-BINDING PROTEIN"/>
    <property type="match status" value="1"/>
</dbReference>
<dbReference type="InterPro" id="IPR006073">
    <property type="entry name" value="GTP-bd"/>
</dbReference>
<evidence type="ECO:0000256" key="5">
    <source>
        <dbReference type="ARBA" id="ARBA00022741"/>
    </source>
</evidence>
<keyword evidence="3 10" id="KW-0132">Cell division</keyword>
<evidence type="ECO:0000313" key="12">
    <source>
        <dbReference type="EMBL" id="TCL36536.1"/>
    </source>
</evidence>
<reference evidence="12 13" key="1">
    <citation type="submission" date="2019-03" db="EMBL/GenBank/DDBJ databases">
        <title>Genomic Encyclopedia of Type Strains, Phase IV (KMG-IV): sequencing the most valuable type-strain genomes for metagenomic binning, comparative biology and taxonomic classification.</title>
        <authorList>
            <person name="Goeker M."/>
        </authorList>
    </citation>
    <scope>NUCLEOTIDE SEQUENCE [LARGE SCALE GENOMIC DNA]</scope>
    <source>
        <strain evidence="12 13">DSM 15969</strain>
    </source>
</reference>
<dbReference type="SUPFAM" id="SSF52540">
    <property type="entry name" value="P-loop containing nucleoside triphosphate hydrolases"/>
    <property type="match status" value="1"/>
</dbReference>
<evidence type="ECO:0000256" key="7">
    <source>
        <dbReference type="ARBA" id="ARBA00023134"/>
    </source>
</evidence>
<dbReference type="CDD" id="cd01876">
    <property type="entry name" value="YihA_EngB"/>
    <property type="match status" value="1"/>
</dbReference>